<proteinExistence type="inferred from homology"/>
<dbReference type="InterPro" id="IPR023803">
    <property type="entry name" value="Ribosomal_bS16_dom_sf"/>
</dbReference>
<protein>
    <recommendedName>
        <fullName evidence="3">Small ribosomal subunit protein bS16</fullName>
    </recommendedName>
</protein>
<evidence type="ECO:0000313" key="5">
    <source>
        <dbReference type="Proteomes" id="UP000229893"/>
    </source>
</evidence>
<dbReference type="PANTHER" id="PTHR12919:SF20">
    <property type="entry name" value="SMALL RIBOSOMAL SUBUNIT PROTEIN BS16M"/>
    <property type="match status" value="1"/>
</dbReference>
<dbReference type="Gene3D" id="3.30.1320.10">
    <property type="match status" value="1"/>
</dbReference>
<keyword evidence="2 3" id="KW-0687">Ribonucleoprotein</keyword>
<dbReference type="PANTHER" id="PTHR12919">
    <property type="entry name" value="30S RIBOSOMAL PROTEIN S16"/>
    <property type="match status" value="1"/>
</dbReference>
<organism evidence="4 5">
    <name type="scientific">Candidatus Liptonbacteria bacterium CG11_big_fil_rev_8_21_14_0_20_35_14</name>
    <dbReference type="NCBI Taxonomy" id="1974634"/>
    <lineage>
        <taxon>Bacteria</taxon>
        <taxon>Candidatus Liptoniibacteriota</taxon>
    </lineage>
</organism>
<dbReference type="Proteomes" id="UP000229893">
    <property type="component" value="Unassembled WGS sequence"/>
</dbReference>
<keyword evidence="1 3" id="KW-0689">Ribosomal protein</keyword>
<evidence type="ECO:0000256" key="1">
    <source>
        <dbReference type="ARBA" id="ARBA00022980"/>
    </source>
</evidence>
<dbReference type="GO" id="GO:0006412">
    <property type="term" value="P:translation"/>
    <property type="evidence" value="ECO:0007669"/>
    <property type="project" value="UniProtKB-UniRule"/>
</dbReference>
<dbReference type="GO" id="GO:0005737">
    <property type="term" value="C:cytoplasm"/>
    <property type="evidence" value="ECO:0007669"/>
    <property type="project" value="UniProtKB-ARBA"/>
</dbReference>
<evidence type="ECO:0000256" key="3">
    <source>
        <dbReference type="HAMAP-Rule" id="MF_00385"/>
    </source>
</evidence>
<dbReference type="GO" id="GO:0015935">
    <property type="term" value="C:small ribosomal subunit"/>
    <property type="evidence" value="ECO:0007669"/>
    <property type="project" value="TreeGrafter"/>
</dbReference>
<comment type="similarity">
    <text evidence="3">Belongs to the bacterial ribosomal protein bS16 family.</text>
</comment>
<dbReference type="GO" id="GO:0003735">
    <property type="term" value="F:structural constituent of ribosome"/>
    <property type="evidence" value="ECO:0007669"/>
    <property type="project" value="InterPro"/>
</dbReference>
<accession>A0A2H0N9C9</accession>
<name>A0A2H0N9C9_9BACT</name>
<dbReference type="InterPro" id="IPR000307">
    <property type="entry name" value="Ribosomal_bS16"/>
</dbReference>
<dbReference type="HAMAP" id="MF_00385">
    <property type="entry name" value="Ribosomal_bS16"/>
    <property type="match status" value="1"/>
</dbReference>
<dbReference type="PROSITE" id="PS00732">
    <property type="entry name" value="RIBOSOMAL_S16"/>
    <property type="match status" value="1"/>
</dbReference>
<dbReference type="EMBL" id="PCWO01000041">
    <property type="protein sequence ID" value="PIR04745.1"/>
    <property type="molecule type" value="Genomic_DNA"/>
</dbReference>
<dbReference type="InterPro" id="IPR020592">
    <property type="entry name" value="Ribosomal_bS16_CS"/>
</dbReference>
<evidence type="ECO:0000313" key="4">
    <source>
        <dbReference type="EMBL" id="PIR04745.1"/>
    </source>
</evidence>
<sequence length="126" mass="14491">MLAIKLKRIGKKKQPSYRIVVAEKKSKANGGFVEDLGFFNPHSKEKKIEGERVNYWIKNGAKPTETVHNLLVSESVILNAKVKSHSTRRRKKHIEKEEKAKAEAVLQAQKEVEVEVKVEEEEKKEE</sequence>
<gene>
    <name evidence="3 4" type="primary">rpsP</name>
    <name evidence="4" type="ORF">COV57_02830</name>
</gene>
<dbReference type="NCBIfam" id="TIGR00002">
    <property type="entry name" value="S16"/>
    <property type="match status" value="1"/>
</dbReference>
<dbReference type="AlphaFoldDB" id="A0A2H0N9C9"/>
<comment type="caution">
    <text evidence="4">The sequence shown here is derived from an EMBL/GenBank/DDBJ whole genome shotgun (WGS) entry which is preliminary data.</text>
</comment>
<evidence type="ECO:0000256" key="2">
    <source>
        <dbReference type="ARBA" id="ARBA00023274"/>
    </source>
</evidence>
<dbReference type="SUPFAM" id="SSF54565">
    <property type="entry name" value="Ribosomal protein S16"/>
    <property type="match status" value="1"/>
</dbReference>
<dbReference type="Pfam" id="PF00886">
    <property type="entry name" value="Ribosomal_S16"/>
    <property type="match status" value="1"/>
</dbReference>
<reference evidence="4 5" key="1">
    <citation type="submission" date="2017-09" db="EMBL/GenBank/DDBJ databases">
        <title>Depth-based differentiation of microbial function through sediment-hosted aquifers and enrichment of novel symbionts in the deep terrestrial subsurface.</title>
        <authorList>
            <person name="Probst A.J."/>
            <person name="Ladd B."/>
            <person name="Jarett J.K."/>
            <person name="Geller-Mcgrath D.E."/>
            <person name="Sieber C.M."/>
            <person name="Emerson J.B."/>
            <person name="Anantharaman K."/>
            <person name="Thomas B.C."/>
            <person name="Malmstrom R."/>
            <person name="Stieglmeier M."/>
            <person name="Klingl A."/>
            <person name="Woyke T."/>
            <person name="Ryan C.M."/>
            <person name="Banfield J.F."/>
        </authorList>
    </citation>
    <scope>NUCLEOTIDE SEQUENCE [LARGE SCALE GENOMIC DNA]</scope>
    <source>
        <strain evidence="4">CG11_big_fil_rev_8_21_14_0_20_35_14</strain>
    </source>
</reference>